<reference evidence="4" key="3">
    <citation type="submission" date="2025-09" db="UniProtKB">
        <authorList>
            <consortium name="Ensembl"/>
        </authorList>
    </citation>
    <scope>IDENTIFICATION</scope>
    <source>
        <strain evidence="4">Hd-rR</strain>
    </source>
</reference>
<feature type="domain" description="F-box" evidence="3">
    <location>
        <begin position="7"/>
        <end position="53"/>
    </location>
</feature>
<dbReference type="AlphaFoldDB" id="A0A3B3HMX4"/>
<evidence type="ECO:0000256" key="2">
    <source>
        <dbReference type="ARBA" id="ARBA00022786"/>
    </source>
</evidence>
<dbReference type="PANTHER" id="PTHR13318:SF247">
    <property type="entry name" value="GH16156P"/>
    <property type="match status" value="1"/>
</dbReference>
<dbReference type="Bgee" id="ENSORLG00000015638">
    <property type="expression patterns" value="Expressed in animal zygote and 11 other cell types or tissues"/>
</dbReference>
<dbReference type="InterPro" id="IPR001810">
    <property type="entry name" value="F-box_dom"/>
</dbReference>
<dbReference type="PANTHER" id="PTHR13318">
    <property type="entry name" value="PARTNER OF PAIRED, ISOFORM B-RELATED"/>
    <property type="match status" value="1"/>
</dbReference>
<dbReference type="InParanoid" id="A0A3B3HMX4"/>
<dbReference type="Pfam" id="PF12937">
    <property type="entry name" value="F-box-like"/>
    <property type="match status" value="1"/>
</dbReference>
<name>A0A3B3HMX4_ORYLA</name>
<dbReference type="Pfam" id="PF25372">
    <property type="entry name" value="DUF7885"/>
    <property type="match status" value="1"/>
</dbReference>
<dbReference type="Gene3D" id="3.80.10.10">
    <property type="entry name" value="Ribonuclease Inhibitor"/>
    <property type="match status" value="4"/>
</dbReference>
<keyword evidence="1" id="KW-0433">Leucine-rich repeat</keyword>
<protein>
    <submittedName>
        <fullName evidence="4">F-box and leucine rich repeat protein</fullName>
    </submittedName>
</protein>
<dbReference type="Ensembl" id="ENSORLT00000038602.1">
    <property type="protein sequence ID" value="ENSORLP00000033044.1"/>
    <property type="gene ID" value="ENSORLG00000015638.2"/>
</dbReference>
<dbReference type="SMART" id="SM00256">
    <property type="entry name" value="FBOX"/>
    <property type="match status" value="1"/>
</dbReference>
<dbReference type="SUPFAM" id="SSF52047">
    <property type="entry name" value="RNI-like"/>
    <property type="match status" value="1"/>
</dbReference>
<dbReference type="FunFam" id="1.20.1280.50:FF:000103">
    <property type="entry name" value="Leucine rich repeat containing 29"/>
    <property type="match status" value="1"/>
</dbReference>
<dbReference type="InterPro" id="IPR006553">
    <property type="entry name" value="Leu-rich_rpt_Cys-con_subtyp"/>
</dbReference>
<dbReference type="FunFam" id="3.80.10.10:FF:000647">
    <property type="entry name" value="Leucine-rich repeat-containing 29"/>
    <property type="match status" value="1"/>
</dbReference>
<dbReference type="PROSITE" id="PS50181">
    <property type="entry name" value="FBOX"/>
    <property type="match status" value="1"/>
</dbReference>
<keyword evidence="2" id="KW-0833">Ubl conjugation pathway</keyword>
<dbReference type="Proteomes" id="UP000001038">
    <property type="component" value="Chromosome 6"/>
</dbReference>
<dbReference type="GeneTree" id="ENSGT00940000160637"/>
<sequence length="662" mass="73475">MDDSDEETAAPELPLEIIVYILSFLHASDRKEASLVCRSWYNASQDQRYQREVTFSFPASASALELVKGLSRKSHCSLRISQLDGFSISRSLLLEVGVCLGSKVESLALPGSSITEASLLDLLPCLTSLRRLDLRGLDSLFMSGAFLSREEHRQQVRSALCGLEELDLSNLRYLSDLTFTRLTGCTPRLRRLSLAGCHIAFEFDPYRGCPVGMVEDSSALLSLRNLKRLLTQQKSTLVALDLSRTSITPESLRAVAQVNQRVTSAELGFATLESFKRAVLFYFQVEDLKLEELYLQGCKELTDYSVEILVRHQPGLLKLDISECMGLTSRSVEAVAHGLKSLTHLSLSHDWRITEKGLRDLLALPGLKGLDLSQCLNISGAEMVSSLKRPGATRAQLETLNFRGCTYIKVGPSYVCTPSRVIKRITVSSSARLKDLAVFSLAQLLGSRLRELDLTSCVNVTDLSVCAIATYLQELVVLRLGWCKEVTDWGLLGMLQKAECELHNETGDNGPMFTRTFGNMGFFKPPRMPFEEKPKLLTQIDLQQFKEQAGDSLLALRRLQELDLSACIKLTDSSITQVVKYPDLQRLSLCMLPDITDAALVSVGWHCRSLTSLTLSHCPGITDRGVAQAAPHLQRLQHLYLSCCGNITDRWVLAALTDRPHG</sequence>
<evidence type="ECO:0000313" key="4">
    <source>
        <dbReference type="Ensembl" id="ENSORLP00000033044.1"/>
    </source>
</evidence>
<dbReference type="SUPFAM" id="SSF81383">
    <property type="entry name" value="F-box domain"/>
    <property type="match status" value="1"/>
</dbReference>
<dbReference type="InterPro" id="IPR032675">
    <property type="entry name" value="LRR_dom_sf"/>
</dbReference>
<dbReference type="SMART" id="SM00367">
    <property type="entry name" value="LRR_CC"/>
    <property type="match status" value="12"/>
</dbReference>
<evidence type="ECO:0000259" key="3">
    <source>
        <dbReference type="PROSITE" id="PS50181"/>
    </source>
</evidence>
<organism evidence="4 5">
    <name type="scientific">Oryzias latipes</name>
    <name type="common">Japanese rice fish</name>
    <name type="synonym">Japanese killifish</name>
    <dbReference type="NCBI Taxonomy" id="8090"/>
    <lineage>
        <taxon>Eukaryota</taxon>
        <taxon>Metazoa</taxon>
        <taxon>Chordata</taxon>
        <taxon>Craniata</taxon>
        <taxon>Vertebrata</taxon>
        <taxon>Euteleostomi</taxon>
        <taxon>Actinopterygii</taxon>
        <taxon>Neopterygii</taxon>
        <taxon>Teleostei</taxon>
        <taxon>Neoteleostei</taxon>
        <taxon>Acanthomorphata</taxon>
        <taxon>Ovalentaria</taxon>
        <taxon>Atherinomorphae</taxon>
        <taxon>Beloniformes</taxon>
        <taxon>Adrianichthyidae</taxon>
        <taxon>Oryziinae</taxon>
        <taxon>Oryzias</taxon>
    </lineage>
</organism>
<reference evidence="4" key="2">
    <citation type="submission" date="2025-08" db="UniProtKB">
        <authorList>
            <consortium name="Ensembl"/>
        </authorList>
    </citation>
    <scope>IDENTIFICATION</scope>
    <source>
        <strain evidence="4">Hd-rR</strain>
    </source>
</reference>
<dbReference type="GO" id="GO:0019005">
    <property type="term" value="C:SCF ubiquitin ligase complex"/>
    <property type="evidence" value="ECO:0000318"/>
    <property type="project" value="GO_Central"/>
</dbReference>
<reference evidence="4 5" key="1">
    <citation type="journal article" date="2007" name="Nature">
        <title>The medaka draft genome and insights into vertebrate genome evolution.</title>
        <authorList>
            <person name="Kasahara M."/>
            <person name="Naruse K."/>
            <person name="Sasaki S."/>
            <person name="Nakatani Y."/>
            <person name="Qu W."/>
            <person name="Ahsan B."/>
            <person name="Yamada T."/>
            <person name="Nagayasu Y."/>
            <person name="Doi K."/>
            <person name="Kasai Y."/>
            <person name="Jindo T."/>
            <person name="Kobayashi D."/>
            <person name="Shimada A."/>
            <person name="Toyoda A."/>
            <person name="Kuroki Y."/>
            <person name="Fujiyama A."/>
            <person name="Sasaki T."/>
            <person name="Shimizu A."/>
            <person name="Asakawa S."/>
            <person name="Shimizu N."/>
            <person name="Hashimoto S."/>
            <person name="Yang J."/>
            <person name="Lee Y."/>
            <person name="Matsushima K."/>
            <person name="Sugano S."/>
            <person name="Sakaizumi M."/>
            <person name="Narita T."/>
            <person name="Ohishi K."/>
            <person name="Haga S."/>
            <person name="Ohta F."/>
            <person name="Nomoto H."/>
            <person name="Nogata K."/>
            <person name="Morishita T."/>
            <person name="Endo T."/>
            <person name="Shin-I T."/>
            <person name="Takeda H."/>
            <person name="Morishita S."/>
            <person name="Kohara Y."/>
        </authorList>
    </citation>
    <scope>NUCLEOTIDE SEQUENCE [LARGE SCALE GENOMIC DNA]</scope>
    <source>
        <strain evidence="4 5">Hd-rR</strain>
    </source>
</reference>
<dbReference type="InterPro" id="IPR057207">
    <property type="entry name" value="FBXL15_LRR"/>
</dbReference>
<accession>A0A3B3HMX4</accession>
<keyword evidence="5" id="KW-1185">Reference proteome</keyword>
<evidence type="ECO:0000313" key="5">
    <source>
        <dbReference type="Proteomes" id="UP000001038"/>
    </source>
</evidence>
<evidence type="ECO:0000256" key="1">
    <source>
        <dbReference type="ARBA" id="ARBA00022614"/>
    </source>
</evidence>
<gene>
    <name evidence="4" type="primary">fbxl9</name>
</gene>
<dbReference type="STRING" id="8090.ENSORLP00000033044"/>
<dbReference type="GO" id="GO:0031146">
    <property type="term" value="P:SCF-dependent proteasomal ubiquitin-dependent protein catabolic process"/>
    <property type="evidence" value="ECO:0000318"/>
    <property type="project" value="GO_Central"/>
</dbReference>
<dbReference type="InterPro" id="IPR036047">
    <property type="entry name" value="F-box-like_dom_sf"/>
</dbReference>
<dbReference type="FunCoup" id="A0A3B3HMX4">
    <property type="interactions" value="6"/>
</dbReference>
<proteinExistence type="predicted"/>